<proteinExistence type="predicted"/>
<feature type="domain" description="Trypanosome variant surface glycoprotein C-terminal" evidence="10">
    <location>
        <begin position="425"/>
        <end position="510"/>
    </location>
</feature>
<dbReference type="InterPro" id="IPR019609">
    <property type="entry name" value="Variant_surf_glycoprt_trypan_C"/>
</dbReference>
<dbReference type="VEuPathDB" id="TriTrypDB:Tb10.v4.0054"/>
<feature type="compositionally biased region" description="Polar residues" evidence="8">
    <location>
        <begin position="252"/>
        <end position="275"/>
    </location>
</feature>
<dbReference type="GO" id="GO:0005886">
    <property type="term" value="C:plasma membrane"/>
    <property type="evidence" value="ECO:0007669"/>
    <property type="project" value="UniProtKB-SubCell"/>
</dbReference>
<feature type="region of interest" description="Disordered" evidence="8">
    <location>
        <begin position="252"/>
        <end position="277"/>
    </location>
</feature>
<comment type="function">
    <text evidence="1">VSG forms a coat on the surface of the parasite. The trypanosome evades the immune response of the host by expressing a series of antigenically distinct VSGs from an estimated 1000 VSG genes.</text>
</comment>
<dbReference type="GO" id="GO:0098552">
    <property type="term" value="C:side of membrane"/>
    <property type="evidence" value="ECO:0007669"/>
    <property type="project" value="UniProtKB-KW"/>
</dbReference>
<evidence type="ECO:0000256" key="3">
    <source>
        <dbReference type="ARBA" id="ARBA00022475"/>
    </source>
</evidence>
<feature type="signal peptide" evidence="9">
    <location>
        <begin position="1"/>
        <end position="17"/>
    </location>
</feature>
<protein>
    <submittedName>
        <fullName evidence="11">Variant surface glycoprotein 1125.1755</fullName>
    </submittedName>
</protein>
<evidence type="ECO:0000256" key="2">
    <source>
        <dbReference type="ARBA" id="ARBA00004609"/>
    </source>
</evidence>
<evidence type="ECO:0000313" key="11">
    <source>
        <dbReference type="EMBL" id="APD73888.1"/>
    </source>
</evidence>
<evidence type="ECO:0000256" key="8">
    <source>
        <dbReference type="SAM" id="MobiDB-lite"/>
    </source>
</evidence>
<evidence type="ECO:0000256" key="5">
    <source>
        <dbReference type="ARBA" id="ARBA00023136"/>
    </source>
</evidence>
<evidence type="ECO:0000256" key="6">
    <source>
        <dbReference type="ARBA" id="ARBA00023180"/>
    </source>
</evidence>
<keyword evidence="6" id="KW-0325">Glycoprotein</keyword>
<name>A0A1J0R7Y0_9TRYP</name>
<keyword evidence="7" id="KW-0449">Lipoprotein</keyword>
<feature type="chain" id="PRO_5012610811" evidence="9">
    <location>
        <begin position="18"/>
        <end position="511"/>
    </location>
</feature>
<dbReference type="SUPFAM" id="SSF58087">
    <property type="entry name" value="Variant surface glycoprotein (N-terminal domain)"/>
    <property type="match status" value="1"/>
</dbReference>
<organism evidence="11">
    <name type="scientific">Trypanosoma brucei</name>
    <dbReference type="NCBI Taxonomy" id="5691"/>
    <lineage>
        <taxon>Eukaryota</taxon>
        <taxon>Discoba</taxon>
        <taxon>Euglenozoa</taxon>
        <taxon>Kinetoplastea</taxon>
        <taxon>Metakinetoplastina</taxon>
        <taxon>Trypanosomatida</taxon>
        <taxon>Trypanosomatidae</taxon>
        <taxon>Trypanosoma</taxon>
    </lineage>
</organism>
<keyword evidence="4" id="KW-0336">GPI-anchor</keyword>
<dbReference type="VEuPathDB" id="TriTrypDB:Tb427_000192500"/>
<dbReference type="EMBL" id="KX699932">
    <property type="protein sequence ID" value="APD73888.1"/>
    <property type="molecule type" value="Genomic_DNA"/>
</dbReference>
<dbReference type="AlphaFoldDB" id="A0A1J0R7Y0"/>
<dbReference type="VEuPathDB" id="TriTrypDB:Tb1125.5.5410"/>
<evidence type="ECO:0000256" key="1">
    <source>
        <dbReference type="ARBA" id="ARBA00002523"/>
    </source>
</evidence>
<keyword evidence="9" id="KW-0732">Signal</keyword>
<keyword evidence="5" id="KW-0472">Membrane</keyword>
<sequence>MELLLLMLLIFSGQSSGNTEYGEAGNNINSFCSEAQYFVALAQEIAAREKQRARKLDQIANTGTAWQIAAAAGTETDKQAHYTALADYAAAIYMQEKKKHEEAAAAAEKFKNAALRWAGIVSALGAPSLQVFTLADTPPSQTKDHEATASLTQKTAASAPCANIKADGKAAGNKKIDLEKINTLRVSEASVLTTPVKTVTVKLQGCAAGGGSCNKGSGQVFAEGPNGEGYFSLHGSANSKTLRIPTTTFQPATYTQPQGVTTGKTTNQPNDCANNDNEEEKIVPTHTILARYLCTARNKIAAVIPSMDDLSGTKLASDTTLKTIANNILQPNGVPQDLTHGDADAKLQTVIKNIYKEDSNSFKNNFVQPVVELTVATRPGAADKGSVQTMAATTQGVNALSYLQGQAFTRQRQTSSIGSSRKEQADCDGQEENKCKGKCEWDKKEGICKAKAEKEGVKAEGKKEEKCKEKEQKYCEQATNFKWEGESCKDSSILATKHFALMVSAFVAFLF</sequence>
<keyword evidence="3" id="KW-1003">Cell membrane</keyword>
<accession>A0A1J0R7Y0</accession>
<evidence type="ECO:0000256" key="9">
    <source>
        <dbReference type="SAM" id="SignalP"/>
    </source>
</evidence>
<evidence type="ECO:0000259" key="10">
    <source>
        <dbReference type="Pfam" id="PF10659"/>
    </source>
</evidence>
<dbReference type="Pfam" id="PF10659">
    <property type="entry name" value="Trypan_glycop_C"/>
    <property type="match status" value="1"/>
</dbReference>
<evidence type="ECO:0000256" key="4">
    <source>
        <dbReference type="ARBA" id="ARBA00022622"/>
    </source>
</evidence>
<reference evidence="11" key="1">
    <citation type="submission" date="2016-08" db="EMBL/GenBank/DDBJ databases">
        <title>VSG repertoire of Trypanosoma brucei EATRO 1125.</title>
        <authorList>
            <person name="Cross G.A."/>
        </authorList>
    </citation>
    <scope>NUCLEOTIDE SEQUENCE</scope>
    <source>
        <strain evidence="11">EATRO 1125</strain>
    </source>
</reference>
<evidence type="ECO:0000256" key="7">
    <source>
        <dbReference type="ARBA" id="ARBA00023288"/>
    </source>
</evidence>
<comment type="subcellular location">
    <subcellularLocation>
        <location evidence="2">Cell membrane</location>
        <topology evidence="2">Lipid-anchor</topology>
        <topology evidence="2">GPI-anchor</topology>
    </subcellularLocation>
</comment>